<feature type="transmembrane region" description="Helical" evidence="11">
    <location>
        <begin position="61"/>
        <end position="86"/>
    </location>
</feature>
<keyword evidence="3 11" id="KW-0812">Transmembrane</keyword>
<dbReference type="EMBL" id="JBHSMM010000002">
    <property type="protein sequence ID" value="MFC5440306.1"/>
    <property type="molecule type" value="Genomic_DNA"/>
</dbReference>
<evidence type="ECO:0000256" key="10">
    <source>
        <dbReference type="SAM" id="MobiDB-lite"/>
    </source>
</evidence>
<keyword evidence="13" id="KW-1185">Reference proteome</keyword>
<dbReference type="InterPro" id="IPR050368">
    <property type="entry name" value="ClC-type_chloride_channel"/>
</dbReference>
<evidence type="ECO:0000256" key="5">
    <source>
        <dbReference type="ARBA" id="ARBA00023065"/>
    </source>
</evidence>
<evidence type="ECO:0000256" key="3">
    <source>
        <dbReference type="ARBA" id="ARBA00022692"/>
    </source>
</evidence>
<feature type="transmembrane region" description="Helical" evidence="11">
    <location>
        <begin position="288"/>
        <end position="307"/>
    </location>
</feature>
<name>A0ABW0JXC3_9GAMM</name>
<dbReference type="PANTHER" id="PTHR43427">
    <property type="entry name" value="CHLORIDE CHANNEL PROTEIN CLC-E"/>
    <property type="match status" value="1"/>
</dbReference>
<feature type="compositionally biased region" description="Acidic residues" evidence="10">
    <location>
        <begin position="456"/>
        <end position="465"/>
    </location>
</feature>
<keyword evidence="9" id="KW-0407">Ion channel</keyword>
<dbReference type="RefSeq" id="WP_377340407.1">
    <property type="nucleotide sequence ID" value="NZ_JALBWS010000013.1"/>
</dbReference>
<evidence type="ECO:0000256" key="9">
    <source>
        <dbReference type="ARBA" id="ARBA00023303"/>
    </source>
</evidence>
<keyword evidence="7" id="KW-0869">Chloride channel</keyword>
<evidence type="ECO:0000313" key="13">
    <source>
        <dbReference type="Proteomes" id="UP001596018"/>
    </source>
</evidence>
<evidence type="ECO:0000256" key="1">
    <source>
        <dbReference type="ARBA" id="ARBA00004141"/>
    </source>
</evidence>
<comment type="caution">
    <text evidence="12">The sequence shown here is derived from an EMBL/GenBank/DDBJ whole genome shotgun (WGS) entry which is preliminary data.</text>
</comment>
<keyword evidence="4 11" id="KW-1133">Transmembrane helix</keyword>
<keyword evidence="6 11" id="KW-0472">Membrane</keyword>
<evidence type="ECO:0000256" key="7">
    <source>
        <dbReference type="ARBA" id="ARBA00023173"/>
    </source>
</evidence>
<feature type="region of interest" description="Disordered" evidence="10">
    <location>
        <begin position="447"/>
        <end position="496"/>
    </location>
</feature>
<feature type="transmembrane region" description="Helical" evidence="11">
    <location>
        <begin position="208"/>
        <end position="232"/>
    </location>
</feature>
<feature type="transmembrane region" description="Helical" evidence="11">
    <location>
        <begin position="409"/>
        <end position="430"/>
    </location>
</feature>
<protein>
    <submittedName>
        <fullName evidence="12">Chloride channel protein</fullName>
    </submittedName>
</protein>
<comment type="subcellular location">
    <subcellularLocation>
        <location evidence="1">Membrane</location>
        <topology evidence="1">Multi-pass membrane protein</topology>
    </subcellularLocation>
</comment>
<gene>
    <name evidence="12" type="ORF">ACFPK0_09805</name>
</gene>
<evidence type="ECO:0000256" key="11">
    <source>
        <dbReference type="SAM" id="Phobius"/>
    </source>
</evidence>
<feature type="transmembrane region" description="Helical" evidence="11">
    <location>
        <begin position="118"/>
        <end position="140"/>
    </location>
</feature>
<evidence type="ECO:0000256" key="4">
    <source>
        <dbReference type="ARBA" id="ARBA00022989"/>
    </source>
</evidence>
<dbReference type="Pfam" id="PF00654">
    <property type="entry name" value="Voltage_CLC"/>
    <property type="match status" value="1"/>
</dbReference>
<evidence type="ECO:0000256" key="2">
    <source>
        <dbReference type="ARBA" id="ARBA00022448"/>
    </source>
</evidence>
<dbReference type="PANTHER" id="PTHR43427:SF6">
    <property type="entry name" value="CHLORIDE CHANNEL PROTEIN CLC-E"/>
    <property type="match status" value="1"/>
</dbReference>
<organism evidence="12 13">
    <name type="scientific">Rhodanobacter ginsenosidimutans</name>
    <dbReference type="NCBI Taxonomy" id="490571"/>
    <lineage>
        <taxon>Bacteria</taxon>
        <taxon>Pseudomonadati</taxon>
        <taxon>Pseudomonadota</taxon>
        <taxon>Gammaproteobacteria</taxon>
        <taxon>Lysobacterales</taxon>
        <taxon>Rhodanobacteraceae</taxon>
        <taxon>Rhodanobacter</taxon>
    </lineage>
</organism>
<dbReference type="CDD" id="cd01034">
    <property type="entry name" value="EriC_like"/>
    <property type="match status" value="1"/>
</dbReference>
<keyword evidence="2" id="KW-0813">Transport</keyword>
<dbReference type="SUPFAM" id="SSF81340">
    <property type="entry name" value="Clc chloride channel"/>
    <property type="match status" value="1"/>
</dbReference>
<evidence type="ECO:0000256" key="8">
    <source>
        <dbReference type="ARBA" id="ARBA00023214"/>
    </source>
</evidence>
<feature type="compositionally biased region" description="Basic and acidic residues" evidence="10">
    <location>
        <begin position="487"/>
        <end position="496"/>
    </location>
</feature>
<sequence>MDDSPEPVATSSNPRLQALLGHEFFAPHQWKRRLVLWVGAVLVALAAILFAKASVWSYHLFLHILAFGVWIPLILTPLVFGLLAWVTEGRLRATRGSGIPQVIGTLHIEDEGFRARMLSLPIAVGKMLLTLISLAVGASIGREGPTVHVGAALFYSIGRRFGFTDPKAASRFILAGGAAGIAAAFNTPLAGVVFAIEELAGTFEHRFSGLLLTAVIIGGVVSLGIMGNYSYFGEVEASLPLGRAWLAVLLTGAICGLLGGLFARLILLSRHGPLARIGRLRARWPVPFAVGCGLALALLGLCSHNAIYGTGYDQARAIVQDAVNTPGQSFGIAKLLANVVSYWAGIPGGIFSPALAVGAGLGQNITQFLPDVPAAAVVLLGMSAYLAGVTGSPLTSAVIAMELCDNQDMVIPIMAACLLARAAASLFCPTPVYRDFAERMVQDYEQRHATRHPAAESDDDADDAGSESTPVGRTSAFEEPAAPGESAARRQPSDTQ</sequence>
<keyword evidence="5" id="KW-0406">Ion transport</keyword>
<feature type="transmembrane region" description="Helical" evidence="11">
    <location>
        <begin position="368"/>
        <end position="389"/>
    </location>
</feature>
<dbReference type="InterPro" id="IPR014743">
    <property type="entry name" value="Cl-channel_core"/>
</dbReference>
<reference evidence="13" key="1">
    <citation type="journal article" date="2019" name="Int. J. Syst. Evol. Microbiol.">
        <title>The Global Catalogue of Microorganisms (GCM) 10K type strain sequencing project: providing services to taxonomists for standard genome sequencing and annotation.</title>
        <authorList>
            <consortium name="The Broad Institute Genomics Platform"/>
            <consortium name="The Broad Institute Genome Sequencing Center for Infectious Disease"/>
            <person name="Wu L."/>
            <person name="Ma J."/>
        </authorList>
    </citation>
    <scope>NUCLEOTIDE SEQUENCE [LARGE SCALE GENOMIC DNA]</scope>
    <source>
        <strain evidence="13">KACC 12822</strain>
    </source>
</reference>
<dbReference type="Gene3D" id="1.10.3080.10">
    <property type="entry name" value="Clc chloride channel"/>
    <property type="match status" value="1"/>
</dbReference>
<feature type="transmembrane region" description="Helical" evidence="11">
    <location>
        <begin position="34"/>
        <end position="55"/>
    </location>
</feature>
<dbReference type="Proteomes" id="UP001596018">
    <property type="component" value="Unassembled WGS sequence"/>
</dbReference>
<dbReference type="InterPro" id="IPR001807">
    <property type="entry name" value="ClC"/>
</dbReference>
<dbReference type="PRINTS" id="PR00762">
    <property type="entry name" value="CLCHANNEL"/>
</dbReference>
<keyword evidence="8" id="KW-0868">Chloride</keyword>
<proteinExistence type="predicted"/>
<feature type="transmembrane region" description="Helical" evidence="11">
    <location>
        <begin position="340"/>
        <end position="361"/>
    </location>
</feature>
<feature type="transmembrane region" description="Helical" evidence="11">
    <location>
        <begin position="172"/>
        <end position="196"/>
    </location>
</feature>
<evidence type="ECO:0000256" key="6">
    <source>
        <dbReference type="ARBA" id="ARBA00023136"/>
    </source>
</evidence>
<accession>A0ABW0JXC3</accession>
<feature type="transmembrane region" description="Helical" evidence="11">
    <location>
        <begin position="244"/>
        <end position="267"/>
    </location>
</feature>
<evidence type="ECO:0000313" key="12">
    <source>
        <dbReference type="EMBL" id="MFC5440306.1"/>
    </source>
</evidence>